<evidence type="ECO:0000313" key="4">
    <source>
        <dbReference type="Proteomes" id="UP000233100"/>
    </source>
</evidence>
<feature type="region of interest" description="Disordered" evidence="1">
    <location>
        <begin position="1"/>
        <end position="56"/>
    </location>
</feature>
<feature type="region of interest" description="Disordered" evidence="1">
    <location>
        <begin position="69"/>
        <end position="121"/>
    </location>
</feature>
<name>A0A7N9CBA1_MACFA</name>
<reference evidence="3" key="3">
    <citation type="submission" date="2025-09" db="UniProtKB">
        <authorList>
            <consortium name="Ensembl"/>
        </authorList>
    </citation>
    <scope>IDENTIFICATION</scope>
</reference>
<dbReference type="Proteomes" id="UP000233100">
    <property type="component" value="Chromosome 6"/>
</dbReference>
<feature type="compositionally biased region" description="Low complexity" evidence="1">
    <location>
        <begin position="34"/>
        <end position="44"/>
    </location>
</feature>
<feature type="transmembrane region" description="Helical" evidence="2">
    <location>
        <begin position="205"/>
        <end position="226"/>
    </location>
</feature>
<keyword evidence="2" id="KW-0812">Transmembrane</keyword>
<protein>
    <submittedName>
        <fullName evidence="3">Uncharacterized protein</fullName>
    </submittedName>
</protein>
<keyword evidence="2" id="KW-0472">Membrane</keyword>
<reference evidence="3" key="2">
    <citation type="submission" date="2025-08" db="UniProtKB">
        <authorList>
            <consortium name="Ensembl"/>
        </authorList>
    </citation>
    <scope>IDENTIFICATION</scope>
</reference>
<sequence length="345" mass="37466">PVEPPYQSRPLLQRRRRRRSSPPQSLLFVPPPRAAASAARLSRPGGPPLRPPALSAPGLALLAAPAAAFASAPPTPPTPTPTPPPPRPLVFIESKQASWRRAPSLSQRAPGPPPARQHPGRSLAAVAGRNHPAFGAGVAAARLGLGPAPHPRAEERWSGPARCGPCSRPPPSSFRPSLVSFCSRSPRSVPALALLFSPLCSAPPFFIYFFFCLGWSTFFFFFFFFFETESRSVAQAAVQGRDLGSLQAPPPGFTPFSCLSLPSSWDYRRCHLARLIFFCIFSRDGVSPCSPGWSRSPDLVIRPPRPPRCRDYRREPPRPAGLSAFISSLPSSLILLPFFSPFPFP</sequence>
<proteinExistence type="predicted"/>
<evidence type="ECO:0000256" key="2">
    <source>
        <dbReference type="SAM" id="Phobius"/>
    </source>
</evidence>
<dbReference type="PANTHER" id="PTHR46254">
    <property type="entry name" value="PROTEIN GVQW1-RELATED"/>
    <property type="match status" value="1"/>
</dbReference>
<keyword evidence="4" id="KW-1185">Reference proteome</keyword>
<keyword evidence="2" id="KW-1133">Transmembrane helix</keyword>
<dbReference type="AlphaFoldDB" id="A0A7N9CBA1"/>
<evidence type="ECO:0000313" key="3">
    <source>
        <dbReference type="Ensembl" id="ENSMFAP00000048475.1"/>
    </source>
</evidence>
<accession>A0A7N9CBA1</accession>
<evidence type="ECO:0000256" key="1">
    <source>
        <dbReference type="SAM" id="MobiDB-lite"/>
    </source>
</evidence>
<dbReference type="GeneTree" id="ENSGT00940000161627"/>
<feature type="compositionally biased region" description="Pro residues" evidence="1">
    <location>
        <begin position="73"/>
        <end position="88"/>
    </location>
</feature>
<dbReference type="PANTHER" id="PTHR46254:SF7">
    <property type="entry name" value="PI4-KINASE N-TERMINAL DOMAIN-CONTAINING PROTEIN"/>
    <property type="match status" value="1"/>
</dbReference>
<organism evidence="3 4">
    <name type="scientific">Macaca fascicularis</name>
    <name type="common">Crab-eating macaque</name>
    <name type="synonym">Cynomolgus monkey</name>
    <dbReference type="NCBI Taxonomy" id="9541"/>
    <lineage>
        <taxon>Eukaryota</taxon>
        <taxon>Metazoa</taxon>
        <taxon>Chordata</taxon>
        <taxon>Craniata</taxon>
        <taxon>Vertebrata</taxon>
        <taxon>Euteleostomi</taxon>
        <taxon>Mammalia</taxon>
        <taxon>Eutheria</taxon>
        <taxon>Euarchontoglires</taxon>
        <taxon>Primates</taxon>
        <taxon>Haplorrhini</taxon>
        <taxon>Catarrhini</taxon>
        <taxon>Cercopithecidae</taxon>
        <taxon>Cercopithecinae</taxon>
        <taxon>Macaca</taxon>
    </lineage>
</organism>
<reference evidence="3 4" key="1">
    <citation type="submission" date="2013-03" db="EMBL/GenBank/DDBJ databases">
        <authorList>
            <person name="Warren W."/>
            <person name="Wilson R.K."/>
        </authorList>
    </citation>
    <scope>NUCLEOTIDE SEQUENCE</scope>
</reference>
<dbReference type="Ensembl" id="ENSMFAT00000100696.1">
    <property type="protein sequence ID" value="ENSMFAP00000048475.1"/>
    <property type="gene ID" value="ENSMFAG00000054397.1"/>
</dbReference>
<feature type="transmembrane region" description="Helical" evidence="2">
    <location>
        <begin position="320"/>
        <end position="339"/>
    </location>
</feature>